<dbReference type="InterPro" id="IPR032531">
    <property type="entry name" value="DUF4956"/>
</dbReference>
<keyword evidence="2" id="KW-1133">Transmembrane helix</keyword>
<name>A0A383S3G6_9ACTN</name>
<organism evidence="4 5">
    <name type="scientific">Propionibacterium australiense</name>
    <dbReference type="NCBI Taxonomy" id="119981"/>
    <lineage>
        <taxon>Bacteria</taxon>
        <taxon>Bacillati</taxon>
        <taxon>Actinomycetota</taxon>
        <taxon>Actinomycetes</taxon>
        <taxon>Propionibacteriales</taxon>
        <taxon>Propionibacteriaceae</taxon>
        <taxon>Propionibacterium</taxon>
    </lineage>
</organism>
<reference evidence="5" key="1">
    <citation type="submission" date="2018-08" db="EMBL/GenBank/DDBJ databases">
        <authorList>
            <person name="Hornung B."/>
        </authorList>
    </citation>
    <scope>NUCLEOTIDE SEQUENCE [LARGE SCALE GENOMIC DNA]</scope>
</reference>
<dbReference type="Proteomes" id="UP000263928">
    <property type="component" value="Unassembled WGS sequence"/>
</dbReference>
<feature type="region of interest" description="Disordered" evidence="1">
    <location>
        <begin position="183"/>
        <end position="213"/>
    </location>
</feature>
<gene>
    <name evidence="3" type="ORF">D7U36_02660</name>
    <name evidence="4" type="ORF">PROPAUS_0281</name>
</gene>
<evidence type="ECO:0000313" key="5">
    <source>
        <dbReference type="Proteomes" id="UP000263928"/>
    </source>
</evidence>
<dbReference type="Pfam" id="PF16316">
    <property type="entry name" value="DUF4956"/>
    <property type="match status" value="1"/>
</dbReference>
<dbReference type="AlphaFoldDB" id="A0A383S3G6"/>
<feature type="transmembrane region" description="Helical" evidence="2">
    <location>
        <begin position="81"/>
        <end position="112"/>
    </location>
</feature>
<proteinExistence type="predicted"/>
<evidence type="ECO:0000313" key="4">
    <source>
        <dbReference type="EMBL" id="SYZ32403.1"/>
    </source>
</evidence>
<dbReference type="Proteomes" id="UP000279336">
    <property type="component" value="Unassembled WGS sequence"/>
</dbReference>
<evidence type="ECO:0000313" key="3">
    <source>
        <dbReference type="EMBL" id="RLP12183.1"/>
    </source>
</evidence>
<keyword evidence="5" id="KW-1185">Reference proteome</keyword>
<sequence>MSDLVLAAVDLVMICLLVFGVYLPRHHRRDMVVSYITVNIGVMAVASALSVSATAAGLGMGLFGVLSIIRLRSEELSQIETAYYFSALALGLLGGVGVSLDYGIALMVILVLSMAIIDTRRVTGRVSRQVVMLDHALADETALRHELGARLGGEVLTASVQRLDFVNDTTTVDVRFRVASDKDAARRPASSQGIGAGLTQPGHSLGGSHGFQA</sequence>
<dbReference type="EMBL" id="UNQJ01000001">
    <property type="protein sequence ID" value="SYZ32403.1"/>
    <property type="molecule type" value="Genomic_DNA"/>
</dbReference>
<accession>A0A383S3G6</accession>
<keyword evidence="2" id="KW-0472">Membrane</keyword>
<reference evidence="4" key="2">
    <citation type="submission" date="2018-08" db="EMBL/GenBank/DDBJ databases">
        <authorList>
            <person name="Ferrada E.E."/>
            <person name="Latorre B.A."/>
        </authorList>
    </citation>
    <scope>NUCLEOTIDE SEQUENCE [LARGE SCALE GENOMIC DNA]</scope>
    <source>
        <strain evidence="4">Propionibacterium_australiense1</strain>
    </source>
</reference>
<feature type="compositionally biased region" description="Gly residues" evidence="1">
    <location>
        <begin position="204"/>
        <end position="213"/>
    </location>
</feature>
<reference evidence="3 6" key="3">
    <citation type="submission" date="2018-10" db="EMBL/GenBank/DDBJ databases">
        <title>Propionibacterium australiense Genome Sequencing and Assembly.</title>
        <authorList>
            <person name="Bernier A.-M."/>
            <person name="Bernard K."/>
        </authorList>
    </citation>
    <scope>NUCLEOTIDE SEQUENCE [LARGE SCALE GENOMIC DNA]</scope>
    <source>
        <strain evidence="3 6">NML98A078</strain>
    </source>
</reference>
<feature type="transmembrane region" description="Helical" evidence="2">
    <location>
        <begin position="36"/>
        <end position="69"/>
    </location>
</feature>
<keyword evidence="2" id="KW-0812">Transmembrane</keyword>
<dbReference type="RefSeq" id="WP_119160759.1">
    <property type="nucleotide sequence ID" value="NZ_LR134442.1"/>
</dbReference>
<evidence type="ECO:0000256" key="2">
    <source>
        <dbReference type="SAM" id="Phobius"/>
    </source>
</evidence>
<dbReference type="EMBL" id="RCIW01000003">
    <property type="protein sequence ID" value="RLP12183.1"/>
    <property type="molecule type" value="Genomic_DNA"/>
</dbReference>
<feature type="transmembrane region" description="Helical" evidence="2">
    <location>
        <begin position="6"/>
        <end position="24"/>
    </location>
</feature>
<dbReference type="OrthoDB" id="3827267at2"/>
<evidence type="ECO:0000256" key="1">
    <source>
        <dbReference type="SAM" id="MobiDB-lite"/>
    </source>
</evidence>
<evidence type="ECO:0000313" key="6">
    <source>
        <dbReference type="Proteomes" id="UP000279336"/>
    </source>
</evidence>
<protein>
    <submittedName>
        <fullName evidence="3">DUF4956 domain-containing protein</fullName>
    </submittedName>
</protein>